<reference evidence="3" key="1">
    <citation type="journal article" date="2019" name="Int. J. Syst. Evol. Microbiol.">
        <title>The Global Catalogue of Microorganisms (GCM) 10K type strain sequencing project: providing services to taxonomists for standard genome sequencing and annotation.</title>
        <authorList>
            <consortium name="The Broad Institute Genomics Platform"/>
            <consortium name="The Broad Institute Genome Sequencing Center for Infectious Disease"/>
            <person name="Wu L."/>
            <person name="Ma J."/>
        </authorList>
    </citation>
    <scope>NUCLEOTIDE SEQUENCE [LARGE SCALE GENOMIC DNA]</scope>
    <source>
        <strain evidence="3">CGMCC 1.6784</strain>
    </source>
</reference>
<proteinExistence type="predicted"/>
<keyword evidence="3" id="KW-1185">Reference proteome</keyword>
<dbReference type="EMBL" id="BMLK01000031">
    <property type="protein sequence ID" value="GGN60578.1"/>
    <property type="molecule type" value="Genomic_DNA"/>
</dbReference>
<dbReference type="Proteomes" id="UP000605099">
    <property type="component" value="Unassembled WGS sequence"/>
</dbReference>
<evidence type="ECO:0000256" key="1">
    <source>
        <dbReference type="SAM" id="MobiDB-lite"/>
    </source>
</evidence>
<sequence length="184" mass="19430">MLVGMSRISKARKDAKSTQTKMYTHFAAVTLVVTLLIALFAEGENPAASAEETAKAEQNQPDQVDLAVQGKDTNKIRIASNTKVVGSFGPDTGGSHSYSGSSSSSSGLGDFTYSARQAAGSIGSISGVALPANMTPEKWNELIEKRRKGEELDQERAQDIEEMLALSRQRAGAATAPGEGDMGY</sequence>
<evidence type="ECO:0008006" key="4">
    <source>
        <dbReference type="Google" id="ProtNLM"/>
    </source>
</evidence>
<organism evidence="2 3">
    <name type="scientific">Novosphingobium indicum</name>
    <dbReference type="NCBI Taxonomy" id="462949"/>
    <lineage>
        <taxon>Bacteria</taxon>
        <taxon>Pseudomonadati</taxon>
        <taxon>Pseudomonadota</taxon>
        <taxon>Alphaproteobacteria</taxon>
        <taxon>Sphingomonadales</taxon>
        <taxon>Sphingomonadaceae</taxon>
        <taxon>Novosphingobium</taxon>
    </lineage>
</organism>
<accession>A0ABQ2JXS5</accession>
<evidence type="ECO:0000313" key="2">
    <source>
        <dbReference type="EMBL" id="GGN60578.1"/>
    </source>
</evidence>
<protein>
    <recommendedName>
        <fullName evidence="4">Secreted protein</fullName>
    </recommendedName>
</protein>
<feature type="compositionally biased region" description="Low complexity" evidence="1">
    <location>
        <begin position="93"/>
        <end position="106"/>
    </location>
</feature>
<comment type="caution">
    <text evidence="2">The sequence shown here is derived from an EMBL/GenBank/DDBJ whole genome shotgun (WGS) entry which is preliminary data.</text>
</comment>
<feature type="region of interest" description="Disordered" evidence="1">
    <location>
        <begin position="84"/>
        <end position="106"/>
    </location>
</feature>
<gene>
    <name evidence="2" type="ORF">GCM10011349_42300</name>
</gene>
<name>A0ABQ2JXS5_9SPHN</name>
<evidence type="ECO:0000313" key="3">
    <source>
        <dbReference type="Proteomes" id="UP000605099"/>
    </source>
</evidence>